<evidence type="ECO:0000313" key="2">
    <source>
        <dbReference type="EMBL" id="CDZ92578.1"/>
    </source>
</evidence>
<accession>A0A098BV24</accession>
<dbReference type="Proteomes" id="UP000042997">
    <property type="component" value="Unassembled WGS sequence"/>
</dbReference>
<protein>
    <submittedName>
        <fullName evidence="2">Uncharacterized protein</fullName>
    </submittedName>
</protein>
<keyword evidence="1" id="KW-0472">Membrane</keyword>
<dbReference type="EMBL" id="CCSD01000112">
    <property type="protein sequence ID" value="CDZ92578.1"/>
    <property type="molecule type" value="Genomic_DNA"/>
</dbReference>
<gene>
    <name evidence="2" type="ORF">RHRU231_960107</name>
</gene>
<organism evidence="2 3">
    <name type="scientific">Rhodococcus ruber</name>
    <dbReference type="NCBI Taxonomy" id="1830"/>
    <lineage>
        <taxon>Bacteria</taxon>
        <taxon>Bacillati</taxon>
        <taxon>Actinomycetota</taxon>
        <taxon>Actinomycetes</taxon>
        <taxon>Mycobacteriales</taxon>
        <taxon>Nocardiaceae</taxon>
        <taxon>Rhodococcus</taxon>
    </lineage>
</organism>
<dbReference type="AlphaFoldDB" id="A0A098BV24"/>
<proteinExistence type="predicted"/>
<reference evidence="2 3" key="1">
    <citation type="journal article" date="2014" name="Genome Announc.">
        <title>Draft Genome Sequence of Propane- and Butane-Oxidizing Actinobacterium Rhodococcus ruber IEGM 231.</title>
        <authorList>
            <person name="Ivshina I.B."/>
            <person name="Kuyukina M.S."/>
            <person name="Krivoruchko A.V."/>
            <person name="Barbe V."/>
            <person name="Fischer C."/>
        </authorList>
    </citation>
    <scope>NUCLEOTIDE SEQUENCE [LARGE SCALE GENOMIC DNA]</scope>
</reference>
<feature type="transmembrane region" description="Helical" evidence="1">
    <location>
        <begin position="84"/>
        <end position="103"/>
    </location>
</feature>
<evidence type="ECO:0000313" key="3">
    <source>
        <dbReference type="Proteomes" id="UP000042997"/>
    </source>
</evidence>
<name>A0A098BV24_9NOCA</name>
<sequence length="104" mass="10862">MIRPVLPPGLSQRLDRIGFWEAATWSLPFAAAGGASMFVGIVAAIGMIDYRANPTEGWLLAVVAALMGAVAAVLARSRAERDRGIALGVGGAAVVLCVVWLLSW</sequence>
<evidence type="ECO:0000256" key="1">
    <source>
        <dbReference type="SAM" id="Phobius"/>
    </source>
</evidence>
<keyword evidence="1" id="KW-1133">Transmembrane helix</keyword>
<feature type="transmembrane region" description="Helical" evidence="1">
    <location>
        <begin position="57"/>
        <end position="75"/>
    </location>
</feature>
<feature type="transmembrane region" description="Helical" evidence="1">
    <location>
        <begin position="22"/>
        <end position="45"/>
    </location>
</feature>
<keyword evidence="1" id="KW-0812">Transmembrane</keyword>